<sequence length="40" mass="4727">MLYINRIYLAILFYISHSHPVQIYSTAWSKAGLFFFAETL</sequence>
<dbReference type="AlphaFoldDB" id="A0A0E9RA12"/>
<accession>A0A0E9RA12</accession>
<proteinExistence type="predicted"/>
<name>A0A0E9RA12_ANGAN</name>
<dbReference type="EMBL" id="GBXM01082591">
    <property type="protein sequence ID" value="JAH25986.1"/>
    <property type="molecule type" value="Transcribed_RNA"/>
</dbReference>
<protein>
    <submittedName>
        <fullName evidence="1">Uncharacterized protein</fullName>
    </submittedName>
</protein>
<reference evidence="1" key="1">
    <citation type="submission" date="2014-11" db="EMBL/GenBank/DDBJ databases">
        <authorList>
            <person name="Amaro Gonzalez C."/>
        </authorList>
    </citation>
    <scope>NUCLEOTIDE SEQUENCE</scope>
</reference>
<evidence type="ECO:0000313" key="1">
    <source>
        <dbReference type="EMBL" id="JAH25986.1"/>
    </source>
</evidence>
<reference evidence="1" key="2">
    <citation type="journal article" date="2015" name="Fish Shellfish Immunol.">
        <title>Early steps in the European eel (Anguilla anguilla)-Vibrio vulnificus interaction in the gills: Role of the RtxA13 toxin.</title>
        <authorList>
            <person name="Callol A."/>
            <person name="Pajuelo D."/>
            <person name="Ebbesson L."/>
            <person name="Teles M."/>
            <person name="MacKenzie S."/>
            <person name="Amaro C."/>
        </authorList>
    </citation>
    <scope>NUCLEOTIDE SEQUENCE</scope>
</reference>
<organism evidence="1">
    <name type="scientific">Anguilla anguilla</name>
    <name type="common">European freshwater eel</name>
    <name type="synonym">Muraena anguilla</name>
    <dbReference type="NCBI Taxonomy" id="7936"/>
    <lineage>
        <taxon>Eukaryota</taxon>
        <taxon>Metazoa</taxon>
        <taxon>Chordata</taxon>
        <taxon>Craniata</taxon>
        <taxon>Vertebrata</taxon>
        <taxon>Euteleostomi</taxon>
        <taxon>Actinopterygii</taxon>
        <taxon>Neopterygii</taxon>
        <taxon>Teleostei</taxon>
        <taxon>Anguilliformes</taxon>
        <taxon>Anguillidae</taxon>
        <taxon>Anguilla</taxon>
    </lineage>
</organism>